<dbReference type="InterPro" id="IPR029058">
    <property type="entry name" value="AB_hydrolase_fold"/>
</dbReference>
<comment type="similarity">
    <text evidence="1">Belongs to the AB hydrolase superfamily. AB hydrolase 4 family.</text>
</comment>
<reference evidence="4 5" key="1">
    <citation type="journal article" date="2016" name="Int. J. Syst. Evol. Microbiol.">
        <title>Polaribacter haliotis sp. nov., isolated from the gut of abalone Haliotis discus hannai.</title>
        <authorList>
            <person name="Kim Y.O."/>
            <person name="Park I.S."/>
            <person name="Park S."/>
            <person name="Nam B.H."/>
            <person name="Park J.M."/>
            <person name="Kim D.G."/>
            <person name="Yoon J.H."/>
        </authorList>
    </citation>
    <scope>NUCLEOTIDE SEQUENCE [LARGE SCALE GENOMIC DNA]</scope>
    <source>
        <strain evidence="4 5">KCTC 52418</strain>
    </source>
</reference>
<dbReference type="GO" id="GO:0034338">
    <property type="term" value="F:short-chain carboxylesterase activity"/>
    <property type="evidence" value="ECO:0007669"/>
    <property type="project" value="TreeGrafter"/>
</dbReference>
<evidence type="ECO:0000256" key="2">
    <source>
        <dbReference type="PIRSR" id="PIRSR005211-1"/>
    </source>
</evidence>
<dbReference type="KEGG" id="phal:H9I45_03330"/>
<dbReference type="OrthoDB" id="332676at2"/>
<dbReference type="EMBL" id="CP061813">
    <property type="protein sequence ID" value="QOD61496.1"/>
    <property type="molecule type" value="Genomic_DNA"/>
</dbReference>
<keyword evidence="5" id="KW-1185">Reference proteome</keyword>
<dbReference type="InterPro" id="IPR000073">
    <property type="entry name" value="AB_hydrolase_1"/>
</dbReference>
<dbReference type="SUPFAM" id="SSF53474">
    <property type="entry name" value="alpha/beta-Hydrolases"/>
    <property type="match status" value="1"/>
</dbReference>
<dbReference type="PANTHER" id="PTHR10794:SF94">
    <property type="entry name" value="ESTERASE YHET-RELATED"/>
    <property type="match status" value="1"/>
</dbReference>
<dbReference type="InterPro" id="IPR012020">
    <property type="entry name" value="ABHD4"/>
</dbReference>
<dbReference type="PANTHER" id="PTHR10794">
    <property type="entry name" value="ABHYDROLASE DOMAIN-CONTAINING PROTEIN"/>
    <property type="match status" value="1"/>
</dbReference>
<feature type="domain" description="AB hydrolase-1" evidence="3">
    <location>
        <begin position="59"/>
        <end position="297"/>
    </location>
</feature>
<keyword evidence="4" id="KW-0378">Hydrolase</keyword>
<evidence type="ECO:0000259" key="3">
    <source>
        <dbReference type="Pfam" id="PF00561"/>
    </source>
</evidence>
<dbReference type="Pfam" id="PF00561">
    <property type="entry name" value="Abhydrolase_1"/>
    <property type="match status" value="1"/>
</dbReference>
<feature type="active site" description="Charge relay system" evidence="2">
    <location>
        <position position="295"/>
    </location>
</feature>
<protein>
    <submittedName>
        <fullName evidence="4">Alpha/beta fold hydrolase</fullName>
    </submittedName>
</protein>
<dbReference type="InterPro" id="IPR050960">
    <property type="entry name" value="AB_hydrolase_4_sf"/>
</dbReference>
<organism evidence="4 5">
    <name type="scientific">Polaribacter haliotis</name>
    <dbReference type="NCBI Taxonomy" id="1888915"/>
    <lineage>
        <taxon>Bacteria</taxon>
        <taxon>Pseudomonadati</taxon>
        <taxon>Bacteroidota</taxon>
        <taxon>Flavobacteriia</taxon>
        <taxon>Flavobacteriales</taxon>
        <taxon>Flavobacteriaceae</taxon>
    </lineage>
</organism>
<feature type="active site" description="Charge relay system" evidence="2">
    <location>
        <position position="266"/>
    </location>
</feature>
<evidence type="ECO:0000313" key="4">
    <source>
        <dbReference type="EMBL" id="QOD61496.1"/>
    </source>
</evidence>
<dbReference type="PIRSF" id="PIRSF005211">
    <property type="entry name" value="Ab_hydro_YheT"/>
    <property type="match status" value="1"/>
</dbReference>
<dbReference type="AlphaFoldDB" id="A0A7L8AHM6"/>
<dbReference type="GO" id="GO:0047372">
    <property type="term" value="F:monoacylglycerol lipase activity"/>
    <property type="evidence" value="ECO:0007669"/>
    <property type="project" value="TreeGrafter"/>
</dbReference>
<accession>A0A7L8AHM6</accession>
<sequence length="327" mass="37703">MPIFNSDFSPTLPFKNGHFNTMYRPLFMKDVCTYKRKRITTWDNDFIDLDFSIVGSKTLVLLIHGLEGSSESKYIASNSNYLNSKGIDTVCFNLRGCSGEDNLLLATYHSGKTEDVEFVVNYLLENYNYKNIVLVGFSLGGNLTLKYLGENNKNLPSEIKGGIATSVPVDIASAEIEMEKLKNKLYMEVFFKTMKNKLLEKAHKFPEYQLDKDKLFKATKFKHLEHLYTVPVFGFKNPRDYWEKASSKPYLSKIDRPTLLINAKDDTFLSLDCYPRKEALKSEKFFLEIPKYGGHVGFMSSFNATENNWLEKRIGRFIEENIHIELT</sequence>
<dbReference type="Proteomes" id="UP000516764">
    <property type="component" value="Chromosome"/>
</dbReference>
<feature type="active site" description="Charge relay system" evidence="2">
    <location>
        <position position="138"/>
    </location>
</feature>
<evidence type="ECO:0000256" key="1">
    <source>
        <dbReference type="ARBA" id="ARBA00010884"/>
    </source>
</evidence>
<dbReference type="RefSeq" id="WP_088353354.1">
    <property type="nucleotide sequence ID" value="NZ_CP061813.1"/>
</dbReference>
<name>A0A7L8AHM6_9FLAO</name>
<evidence type="ECO:0000313" key="5">
    <source>
        <dbReference type="Proteomes" id="UP000516764"/>
    </source>
</evidence>
<gene>
    <name evidence="4" type="ORF">H9I45_03330</name>
</gene>
<dbReference type="Gene3D" id="3.40.50.1820">
    <property type="entry name" value="alpha/beta hydrolase"/>
    <property type="match status" value="1"/>
</dbReference>
<proteinExistence type="inferred from homology"/>